<protein>
    <submittedName>
        <fullName evidence="3">Uncharacterized protein</fullName>
    </submittedName>
</protein>
<reference evidence="3 4" key="1">
    <citation type="submission" date="2019-06" db="EMBL/GenBank/DDBJ databases">
        <authorList>
            <person name="Palmer J.M."/>
        </authorList>
    </citation>
    <scope>NUCLEOTIDE SEQUENCE [LARGE SCALE GENOMIC DNA]</scope>
    <source>
        <strain evidence="3 4">TWF788</strain>
    </source>
</reference>
<dbReference type="Proteomes" id="UP000479691">
    <property type="component" value="Unassembled WGS sequence"/>
</dbReference>
<gene>
    <name evidence="3" type="ORF">TWF788_004049</name>
</gene>
<evidence type="ECO:0000313" key="3">
    <source>
        <dbReference type="EMBL" id="KAF3158976.1"/>
    </source>
</evidence>
<feature type="region of interest" description="Disordered" evidence="2">
    <location>
        <begin position="91"/>
        <end position="118"/>
    </location>
</feature>
<proteinExistence type="predicted"/>
<dbReference type="AlphaFoldDB" id="A0A6G1LXI7"/>
<sequence length="207" mass="23435">MSRYLPASPRTPTTILQSNPISLDQAHSHLQSYLLSTSSSQPWSHSHDAGTTASLKKLELSLRGIHGPAANSHFIAIADDVDIDTINANNVNTNNSTNNLDLEDTFSKPDTDEGGESERQRVYETVEDLEVAEEIRDEDDGVLMRELQNVEKAEEGQEDVEVMMEEEEKELKGMTVVVDKEERKRLKKLRMKEEKKRKEAERAAERE</sequence>
<organism evidence="3 4">
    <name type="scientific">Orbilia oligospora</name>
    <name type="common">Nematode-trapping fungus</name>
    <name type="synonym">Arthrobotrys oligospora</name>
    <dbReference type="NCBI Taxonomy" id="2813651"/>
    <lineage>
        <taxon>Eukaryota</taxon>
        <taxon>Fungi</taxon>
        <taxon>Dikarya</taxon>
        <taxon>Ascomycota</taxon>
        <taxon>Pezizomycotina</taxon>
        <taxon>Orbiliomycetes</taxon>
        <taxon>Orbiliales</taxon>
        <taxon>Orbiliaceae</taxon>
        <taxon>Orbilia</taxon>
    </lineage>
</organism>
<feature type="coiled-coil region" evidence="1">
    <location>
        <begin position="150"/>
        <end position="206"/>
    </location>
</feature>
<feature type="compositionally biased region" description="Basic and acidic residues" evidence="2">
    <location>
        <begin position="105"/>
        <end position="118"/>
    </location>
</feature>
<keyword evidence="1" id="KW-0175">Coiled coil</keyword>
<evidence type="ECO:0000256" key="2">
    <source>
        <dbReference type="SAM" id="MobiDB-lite"/>
    </source>
</evidence>
<evidence type="ECO:0000313" key="4">
    <source>
        <dbReference type="Proteomes" id="UP000479691"/>
    </source>
</evidence>
<comment type="caution">
    <text evidence="3">The sequence shown here is derived from an EMBL/GenBank/DDBJ whole genome shotgun (WGS) entry which is preliminary data.</text>
</comment>
<dbReference type="EMBL" id="JAABOE010000197">
    <property type="protein sequence ID" value="KAF3158976.1"/>
    <property type="molecule type" value="Genomic_DNA"/>
</dbReference>
<name>A0A6G1LXI7_ORBOL</name>
<accession>A0A6G1LXI7</accession>
<evidence type="ECO:0000256" key="1">
    <source>
        <dbReference type="SAM" id="Coils"/>
    </source>
</evidence>